<organism evidence="3 4">
    <name type="scientific">Lolium multiflorum</name>
    <name type="common">Italian ryegrass</name>
    <name type="synonym">Lolium perenne subsp. multiflorum</name>
    <dbReference type="NCBI Taxonomy" id="4521"/>
    <lineage>
        <taxon>Eukaryota</taxon>
        <taxon>Viridiplantae</taxon>
        <taxon>Streptophyta</taxon>
        <taxon>Embryophyta</taxon>
        <taxon>Tracheophyta</taxon>
        <taxon>Spermatophyta</taxon>
        <taxon>Magnoliopsida</taxon>
        <taxon>Liliopsida</taxon>
        <taxon>Poales</taxon>
        <taxon>Poaceae</taxon>
        <taxon>BOP clade</taxon>
        <taxon>Pooideae</taxon>
        <taxon>Poodae</taxon>
        <taxon>Poeae</taxon>
        <taxon>Poeae Chloroplast Group 2 (Poeae type)</taxon>
        <taxon>Loliodinae</taxon>
        <taxon>Loliinae</taxon>
        <taxon>Lolium</taxon>
    </lineage>
</organism>
<dbReference type="Pfam" id="PF14223">
    <property type="entry name" value="Retrotran_gag_2"/>
    <property type="match status" value="1"/>
</dbReference>
<reference evidence="3" key="1">
    <citation type="submission" date="2023-07" db="EMBL/GenBank/DDBJ databases">
        <title>A chromosome-level genome assembly of Lolium multiflorum.</title>
        <authorList>
            <person name="Chen Y."/>
            <person name="Copetti D."/>
            <person name="Kolliker R."/>
            <person name="Studer B."/>
        </authorList>
    </citation>
    <scope>NUCLEOTIDE SEQUENCE</scope>
    <source>
        <strain evidence="3">02402/16</strain>
        <tissue evidence="3">Leaf</tissue>
    </source>
</reference>
<dbReference type="AlphaFoldDB" id="A0AAD8TQ92"/>
<comment type="caution">
    <text evidence="3">The sequence shown here is derived from an EMBL/GenBank/DDBJ whole genome shotgun (WGS) entry which is preliminary data.</text>
</comment>
<gene>
    <name evidence="3" type="ORF">QYE76_047389</name>
</gene>
<feature type="domain" description="DUF4218" evidence="2">
    <location>
        <begin position="391"/>
        <end position="490"/>
    </location>
</feature>
<dbReference type="PANTHER" id="PTHR48258">
    <property type="entry name" value="DUF4218 DOMAIN-CONTAINING PROTEIN-RELATED"/>
    <property type="match status" value="1"/>
</dbReference>
<dbReference type="EMBL" id="JAUUTY010000002">
    <property type="protein sequence ID" value="KAK1686541.1"/>
    <property type="molecule type" value="Genomic_DNA"/>
</dbReference>
<evidence type="ECO:0000313" key="4">
    <source>
        <dbReference type="Proteomes" id="UP001231189"/>
    </source>
</evidence>
<evidence type="ECO:0000259" key="2">
    <source>
        <dbReference type="Pfam" id="PF13960"/>
    </source>
</evidence>
<accession>A0AAD8TQ92</accession>
<name>A0AAD8TQ92_LOLMU</name>
<dbReference type="Pfam" id="PF13960">
    <property type="entry name" value="DUF4218"/>
    <property type="match status" value="1"/>
</dbReference>
<protein>
    <recommendedName>
        <fullName evidence="2">DUF4218 domain-containing protein</fullName>
    </recommendedName>
</protein>
<feature type="compositionally biased region" description="Acidic residues" evidence="1">
    <location>
        <begin position="284"/>
        <end position="303"/>
    </location>
</feature>
<evidence type="ECO:0000313" key="3">
    <source>
        <dbReference type="EMBL" id="KAK1686541.1"/>
    </source>
</evidence>
<proteinExistence type="predicted"/>
<dbReference type="InterPro" id="IPR025452">
    <property type="entry name" value="DUF4218"/>
</dbReference>
<feature type="region of interest" description="Disordered" evidence="1">
    <location>
        <begin position="279"/>
        <end position="304"/>
    </location>
</feature>
<sequence length="515" mass="57307">MAPGDSSSGKDDDGSKSPRARVPNPTAAAKGRELAVARQYAPVVAGSSNVPPLTSSNYGEWSLLMEVSLQARGLWLAIEGGEDLDDEYGYRNDRGALELIFKSVPAGLLPVLRKHKTAHDVWEAIRKMRAGSEKVRDAKAQTLRSEYDQLRHKSGESIDDLALRLQGITARLAELGDPETDKKVMQKWLRVVPKRYAQLAHSIDNLVDLNTTTIEELVGRFKAAEEREDAAEGRAKLLLTEEDGPCGARGPAVRPVGGSGYEPVQMIYLLHRFVTQTGAKGHDEDEDAGGGDQDEEASDEPVDDDLRRAIADAHRDAETENEKRKLKGMLDDHKKKLYPNCEDGNTKLGVTLELLQWKAEAGICDKPFEKLLKIMKRRFPKNNELPAQYVIDPASLPRLQKDVVQCLVSFELVFPPSFFNIMTHLLVHLVEEIAILGHVFLHNMFPFERFMGVLKKYVHNRARPEGSISKGYGTEEVIEFCVDFIPDLKSIGVPESRHEGRLSGKGTLGRKINDM</sequence>
<dbReference type="Proteomes" id="UP001231189">
    <property type="component" value="Unassembled WGS sequence"/>
</dbReference>
<keyword evidence="4" id="KW-1185">Reference proteome</keyword>
<feature type="region of interest" description="Disordered" evidence="1">
    <location>
        <begin position="1"/>
        <end position="31"/>
    </location>
</feature>
<evidence type="ECO:0000256" key="1">
    <source>
        <dbReference type="SAM" id="MobiDB-lite"/>
    </source>
</evidence>
<dbReference type="PANTHER" id="PTHR48258:SF9">
    <property type="entry name" value="OS01G0348150 PROTEIN"/>
    <property type="match status" value="1"/>
</dbReference>